<keyword evidence="5" id="KW-1185">Reference proteome</keyword>
<feature type="domain" description="Outer membrane protein OmpA-like transmembrane" evidence="3">
    <location>
        <begin position="6"/>
        <end position="84"/>
    </location>
</feature>
<dbReference type="AlphaFoldDB" id="A0A378JN26"/>
<accession>A0A378JN26</accession>
<sequence length="93" mass="10419">MKGNTYSIDLLGKLSYQPFEKASIFAKAGAAYVNTDFHLSNGARFHEHSYRPVVAGGIDILVNPYVTFEATYSHIFWQGDIHDARHTPALDVF</sequence>
<gene>
    <name evidence="4" type="ORF">NCTC13316_02590</name>
</gene>
<dbReference type="InterPro" id="IPR000498">
    <property type="entry name" value="OmpA-like_TM_dom"/>
</dbReference>
<dbReference type="InterPro" id="IPR011250">
    <property type="entry name" value="OMP/PagP_B-barrel"/>
</dbReference>
<keyword evidence="2" id="KW-0812">Transmembrane</keyword>
<keyword evidence="2" id="KW-0813">Transport</keyword>
<dbReference type="SUPFAM" id="SSF56925">
    <property type="entry name" value="OMPA-like"/>
    <property type="match status" value="1"/>
</dbReference>
<dbReference type="EMBL" id="UGOD01000001">
    <property type="protein sequence ID" value="STX52477.1"/>
    <property type="molecule type" value="Genomic_DNA"/>
</dbReference>
<keyword evidence="2" id="KW-0406">Ion transport</keyword>
<comment type="similarity">
    <text evidence="1">Belongs to the outer membrane OOP (TC 1.B.6) superfamily. OmpA family.</text>
</comment>
<proteinExistence type="inferred from homology"/>
<evidence type="ECO:0000256" key="2">
    <source>
        <dbReference type="ARBA" id="ARBA00023114"/>
    </source>
</evidence>
<dbReference type="Proteomes" id="UP000254794">
    <property type="component" value="Unassembled WGS sequence"/>
</dbReference>
<dbReference type="RefSeq" id="WP_115332033.1">
    <property type="nucleotide sequence ID" value="NZ_CAAAHP010000006.1"/>
</dbReference>
<dbReference type="GO" id="GO:0046930">
    <property type="term" value="C:pore complex"/>
    <property type="evidence" value="ECO:0007669"/>
    <property type="project" value="UniProtKB-KW"/>
</dbReference>
<evidence type="ECO:0000313" key="5">
    <source>
        <dbReference type="Proteomes" id="UP000254794"/>
    </source>
</evidence>
<organism evidence="4 5">
    <name type="scientific">Legionella busanensis</name>
    <dbReference type="NCBI Taxonomy" id="190655"/>
    <lineage>
        <taxon>Bacteria</taxon>
        <taxon>Pseudomonadati</taxon>
        <taxon>Pseudomonadota</taxon>
        <taxon>Gammaproteobacteria</taxon>
        <taxon>Legionellales</taxon>
        <taxon>Legionellaceae</taxon>
        <taxon>Legionella</taxon>
    </lineage>
</organism>
<name>A0A378JN26_9GAMM</name>
<evidence type="ECO:0000313" key="4">
    <source>
        <dbReference type="EMBL" id="STX52477.1"/>
    </source>
</evidence>
<dbReference type="GO" id="GO:0009279">
    <property type="term" value="C:cell outer membrane"/>
    <property type="evidence" value="ECO:0007669"/>
    <property type="project" value="InterPro"/>
</dbReference>
<keyword evidence="2" id="KW-0626">Porin</keyword>
<dbReference type="Pfam" id="PF01389">
    <property type="entry name" value="OmpA_membrane"/>
    <property type="match status" value="1"/>
</dbReference>
<dbReference type="GO" id="GO:0015288">
    <property type="term" value="F:porin activity"/>
    <property type="evidence" value="ECO:0007669"/>
    <property type="project" value="UniProtKB-KW"/>
</dbReference>
<dbReference type="Gene3D" id="2.40.160.20">
    <property type="match status" value="1"/>
</dbReference>
<protein>
    <recommendedName>
        <fullName evidence="3">Outer membrane protein OmpA-like transmembrane domain-containing protein</fullName>
    </recommendedName>
</protein>
<reference evidence="4 5" key="1">
    <citation type="submission" date="2018-06" db="EMBL/GenBank/DDBJ databases">
        <authorList>
            <consortium name="Pathogen Informatics"/>
            <person name="Doyle S."/>
        </authorList>
    </citation>
    <scope>NUCLEOTIDE SEQUENCE [LARGE SCALE GENOMIC DNA]</scope>
    <source>
        <strain evidence="4 5">NCTC13316</strain>
    </source>
</reference>
<evidence type="ECO:0000259" key="3">
    <source>
        <dbReference type="Pfam" id="PF01389"/>
    </source>
</evidence>
<evidence type="ECO:0000256" key="1">
    <source>
        <dbReference type="ARBA" id="ARBA00005710"/>
    </source>
</evidence>